<feature type="transmembrane region" description="Helical" evidence="1">
    <location>
        <begin position="118"/>
        <end position="144"/>
    </location>
</feature>
<protein>
    <submittedName>
        <fullName evidence="2">Uncharacterized protein</fullName>
    </submittedName>
</protein>
<dbReference type="AlphaFoldDB" id="A0A075G880"/>
<sequence>MNKDGDVVRDWRTLTLVVLTLTVLIFIANIHLEVRGEVGDVDILSRFTHSAIISFIFVNSALFMITLALSHKHAKLVEQALGTLLAAIVGALLYGLLVDSGMTVAGVATDVWSQFSIGAIRMMTADFAILLSLGTSFGILLTLVTGRETPSDPLLELETTSFESEEE</sequence>
<feature type="transmembrane region" description="Helical" evidence="1">
    <location>
        <begin position="81"/>
        <end position="98"/>
    </location>
</feature>
<feature type="transmembrane region" description="Helical" evidence="1">
    <location>
        <begin position="12"/>
        <end position="32"/>
    </location>
</feature>
<keyword evidence="1" id="KW-0472">Membrane</keyword>
<accession>A0A075G880</accession>
<keyword evidence="1" id="KW-0812">Transmembrane</keyword>
<proteinExistence type="predicted"/>
<feature type="transmembrane region" description="Helical" evidence="1">
    <location>
        <begin position="52"/>
        <end position="69"/>
    </location>
</feature>
<organism evidence="2">
    <name type="scientific">uncultured marine group II/III euryarchaeote KM3_113_E08</name>
    <dbReference type="NCBI Taxonomy" id="1457853"/>
    <lineage>
        <taxon>Archaea</taxon>
        <taxon>Methanobacteriati</taxon>
        <taxon>Methanobacteriota</taxon>
        <taxon>environmental samples</taxon>
    </lineage>
</organism>
<dbReference type="EMBL" id="KF900566">
    <property type="protein sequence ID" value="AIE99569.1"/>
    <property type="molecule type" value="Genomic_DNA"/>
</dbReference>
<evidence type="ECO:0000256" key="1">
    <source>
        <dbReference type="SAM" id="Phobius"/>
    </source>
</evidence>
<name>A0A075G880_9EURY</name>
<keyword evidence="1" id="KW-1133">Transmembrane helix</keyword>
<reference evidence="2" key="1">
    <citation type="journal article" date="2014" name="Genome Biol. Evol.">
        <title>Pangenome evidence for extensive interdomain horizontal transfer affecting lineage core and shell genes in uncultured planktonic thaumarchaeota and euryarchaeota.</title>
        <authorList>
            <person name="Deschamps P."/>
            <person name="Zivanovic Y."/>
            <person name="Moreira D."/>
            <person name="Rodriguez-Valera F."/>
            <person name="Lopez-Garcia P."/>
        </authorList>
    </citation>
    <scope>NUCLEOTIDE SEQUENCE</scope>
</reference>
<evidence type="ECO:0000313" key="2">
    <source>
        <dbReference type="EMBL" id="AIE99569.1"/>
    </source>
</evidence>